<keyword evidence="7" id="KW-1185">Reference proteome</keyword>
<dbReference type="SUPFAM" id="SSF53474">
    <property type="entry name" value="alpha/beta-Hydrolases"/>
    <property type="match status" value="1"/>
</dbReference>
<dbReference type="OrthoDB" id="568099at2759"/>
<sequence length="354" mass="39263">MFLRDLSTTILAFTALPALALQSQVTPATAPFTVAYKSQSLSIPEYNTKVPVACWFPLSDTKEDFTPTKPTYEHRISVRKIGQMLAQWNIPRFFASDYMLQPTGNYVVDGSALSYPCQKMPIILLAHGYLGSRFDLSHLAEVLASRGFVCVAAEYPESLASSYDPVPGLDRKVITDALLEALQKDWNIRASAYGIIGHSLGCGTAIQTGDDSWARVFISGFTRQRDGSPLKGNYLLVTSMGDGLANRFLSSPNAIPSDVIRLPEGTIMNQPIPKRAAIVYDRPDAPNHISFLTESTNDVMIEYLSPLLPVARLFNIPVLDFDRYQVSRDSKVTADVYHPLIVKYMEQEMLGRRA</sequence>
<dbReference type="Pfam" id="PF03403">
    <property type="entry name" value="PAF-AH_p_II"/>
    <property type="match status" value="1"/>
</dbReference>
<dbReference type="Gene3D" id="3.40.50.1820">
    <property type="entry name" value="alpha/beta hydrolase"/>
    <property type="match status" value="1"/>
</dbReference>
<feature type="chain" id="PRO_5012893598" description="1-alkyl-2-acetylglycerophosphocholine esterase" evidence="5">
    <location>
        <begin position="21"/>
        <end position="354"/>
    </location>
</feature>
<reference evidence="6 7" key="1">
    <citation type="journal article" date="2015" name="Plant Cell">
        <title>Oil accumulation by the oleaginous diatom Fistulifera solaris as revealed by the genome and transcriptome.</title>
        <authorList>
            <person name="Tanaka T."/>
            <person name="Maeda Y."/>
            <person name="Veluchamy A."/>
            <person name="Tanaka M."/>
            <person name="Abida H."/>
            <person name="Marechal E."/>
            <person name="Bowler C."/>
            <person name="Muto M."/>
            <person name="Sunaga Y."/>
            <person name="Tanaka M."/>
            <person name="Yoshino T."/>
            <person name="Taniguchi T."/>
            <person name="Fukuda Y."/>
            <person name="Nemoto M."/>
            <person name="Matsumoto M."/>
            <person name="Wong P.S."/>
            <person name="Aburatani S."/>
            <person name="Fujibuchi W."/>
        </authorList>
    </citation>
    <scope>NUCLEOTIDE SEQUENCE [LARGE SCALE GENOMIC DNA]</scope>
    <source>
        <strain evidence="6 7">JPCC DA0580</strain>
    </source>
</reference>
<organism evidence="6 7">
    <name type="scientific">Fistulifera solaris</name>
    <name type="common">Oleaginous diatom</name>
    <dbReference type="NCBI Taxonomy" id="1519565"/>
    <lineage>
        <taxon>Eukaryota</taxon>
        <taxon>Sar</taxon>
        <taxon>Stramenopiles</taxon>
        <taxon>Ochrophyta</taxon>
        <taxon>Bacillariophyta</taxon>
        <taxon>Bacillariophyceae</taxon>
        <taxon>Bacillariophycidae</taxon>
        <taxon>Naviculales</taxon>
        <taxon>Naviculaceae</taxon>
        <taxon>Fistulifera</taxon>
    </lineage>
</organism>
<dbReference type="EMBL" id="BDSP01000081">
    <property type="protein sequence ID" value="GAX14546.1"/>
    <property type="molecule type" value="Genomic_DNA"/>
</dbReference>
<dbReference type="InterPro" id="IPR029058">
    <property type="entry name" value="AB_hydrolase_fold"/>
</dbReference>
<evidence type="ECO:0000313" key="6">
    <source>
        <dbReference type="EMBL" id="GAX14546.1"/>
    </source>
</evidence>
<dbReference type="GO" id="GO:0003847">
    <property type="term" value="F:1-alkyl-2-acetylglycerophosphocholine esterase activity"/>
    <property type="evidence" value="ECO:0007669"/>
    <property type="project" value="UniProtKB-EC"/>
</dbReference>
<keyword evidence="3" id="KW-0442">Lipid degradation</keyword>
<gene>
    <name evidence="6" type="ORF">FisN_6Lh325</name>
</gene>
<evidence type="ECO:0000313" key="7">
    <source>
        <dbReference type="Proteomes" id="UP000198406"/>
    </source>
</evidence>
<evidence type="ECO:0000256" key="3">
    <source>
        <dbReference type="ARBA" id="ARBA00022963"/>
    </source>
</evidence>
<dbReference type="InParanoid" id="A0A1Z5JKV7"/>
<keyword evidence="5" id="KW-0732">Signal</keyword>
<name>A0A1Z5JKV7_FISSO</name>
<evidence type="ECO:0000256" key="5">
    <source>
        <dbReference type="SAM" id="SignalP"/>
    </source>
</evidence>
<dbReference type="PANTHER" id="PTHR10272:SF0">
    <property type="entry name" value="PLATELET-ACTIVATING FACTOR ACETYLHYDROLASE"/>
    <property type="match status" value="1"/>
</dbReference>
<keyword evidence="4" id="KW-0443">Lipid metabolism</keyword>
<dbReference type="EC" id="3.1.1.47" evidence="1"/>
<evidence type="ECO:0000256" key="2">
    <source>
        <dbReference type="ARBA" id="ARBA00022801"/>
    </source>
</evidence>
<dbReference type="GO" id="GO:0016042">
    <property type="term" value="P:lipid catabolic process"/>
    <property type="evidence" value="ECO:0007669"/>
    <property type="project" value="UniProtKB-KW"/>
</dbReference>
<protein>
    <recommendedName>
        <fullName evidence="1">1-alkyl-2-acetylglycerophosphocholine esterase</fullName>
        <ecNumber evidence="1">3.1.1.47</ecNumber>
    </recommendedName>
</protein>
<dbReference type="AlphaFoldDB" id="A0A1Z5JKV7"/>
<evidence type="ECO:0000256" key="1">
    <source>
        <dbReference type="ARBA" id="ARBA00013201"/>
    </source>
</evidence>
<accession>A0A1Z5JKV7</accession>
<comment type="caution">
    <text evidence="6">The sequence shown here is derived from an EMBL/GenBank/DDBJ whole genome shotgun (WGS) entry which is preliminary data.</text>
</comment>
<dbReference type="PANTHER" id="PTHR10272">
    <property type="entry name" value="PLATELET-ACTIVATING FACTOR ACETYLHYDROLASE"/>
    <property type="match status" value="1"/>
</dbReference>
<evidence type="ECO:0000256" key="4">
    <source>
        <dbReference type="ARBA" id="ARBA00023098"/>
    </source>
</evidence>
<dbReference type="Proteomes" id="UP000198406">
    <property type="component" value="Unassembled WGS sequence"/>
</dbReference>
<keyword evidence="2" id="KW-0378">Hydrolase</keyword>
<feature type="signal peptide" evidence="5">
    <location>
        <begin position="1"/>
        <end position="20"/>
    </location>
</feature>
<proteinExistence type="predicted"/>